<dbReference type="InterPro" id="IPR058087">
    <property type="entry name" value="XAC2610_dom"/>
</dbReference>
<organism evidence="2 3">
    <name type="scientific">Chryseobacterium edaphi</name>
    <dbReference type="NCBI Taxonomy" id="2976532"/>
    <lineage>
        <taxon>Bacteria</taxon>
        <taxon>Pseudomonadati</taxon>
        <taxon>Bacteroidota</taxon>
        <taxon>Flavobacteriia</taxon>
        <taxon>Flavobacteriales</taxon>
        <taxon>Weeksellaceae</taxon>
        <taxon>Chryseobacterium group</taxon>
        <taxon>Chryseobacterium</taxon>
    </lineage>
</organism>
<dbReference type="EMBL" id="JAOTEM010000001">
    <property type="protein sequence ID" value="MCU7615682.1"/>
    <property type="molecule type" value="Genomic_DNA"/>
</dbReference>
<reference evidence="3" key="1">
    <citation type="submission" date="2023-07" db="EMBL/GenBank/DDBJ databases">
        <title>Chryseobacterium sp. strain PBS4-4 Genome sequencing and assembly.</title>
        <authorList>
            <person name="Jung Y."/>
        </authorList>
    </citation>
    <scope>NUCLEOTIDE SEQUENCE [LARGE SCALE GENOMIC DNA]</scope>
    <source>
        <strain evidence="3">PBS4-4</strain>
    </source>
</reference>
<evidence type="ECO:0008006" key="4">
    <source>
        <dbReference type="Google" id="ProtNLM"/>
    </source>
</evidence>
<feature type="signal peptide" evidence="1">
    <location>
        <begin position="1"/>
        <end position="18"/>
    </location>
</feature>
<evidence type="ECO:0000313" key="3">
    <source>
        <dbReference type="Proteomes" id="UP001208649"/>
    </source>
</evidence>
<feature type="chain" id="PRO_5047411530" description="VCBS repeat-containing protein" evidence="1">
    <location>
        <begin position="19"/>
        <end position="235"/>
    </location>
</feature>
<accession>A0ABT2W0B2</accession>
<protein>
    <recommendedName>
        <fullName evidence="4">VCBS repeat-containing protein</fullName>
    </recommendedName>
</protein>
<dbReference type="NCBIfam" id="NF047539">
    <property type="entry name" value="XAC2610_fam"/>
    <property type="match status" value="1"/>
</dbReference>
<evidence type="ECO:0000313" key="2">
    <source>
        <dbReference type="EMBL" id="MCU7615682.1"/>
    </source>
</evidence>
<comment type="caution">
    <text evidence="2">The sequence shown here is derived from an EMBL/GenBank/DDBJ whole genome shotgun (WGS) entry which is preliminary data.</text>
</comment>
<gene>
    <name evidence="2" type="ORF">NZ698_00610</name>
</gene>
<sequence length="235" mass="27245">MKLKFQLLFILLGTLCLAQTHFEMDEISKNYRVSIDIATCNEKECFGKTSINFINKNTLEKLPTLTSENFTFSFETDSVNSKKINFEDAQIPLIFDDFNFDGHEDLALINGSSRNADKSLYDIFIYDSIQKQFLLSEGLTDLVKDNSGMFTADAGRKRLVIHSKSGCCIHITKEYEVIQGRDPLKVYEFEEDTRDPKTVITKKTEFIDYKWFTKTTTYPREVYYKENNDENTKGN</sequence>
<dbReference type="Proteomes" id="UP001208649">
    <property type="component" value="Unassembled WGS sequence"/>
</dbReference>
<evidence type="ECO:0000256" key="1">
    <source>
        <dbReference type="SAM" id="SignalP"/>
    </source>
</evidence>
<name>A0ABT2W0B2_9FLAO</name>
<dbReference type="RefSeq" id="WP_263000845.1">
    <property type="nucleotide sequence ID" value="NZ_JAOTEM010000001.1"/>
</dbReference>
<proteinExistence type="predicted"/>
<keyword evidence="3" id="KW-1185">Reference proteome</keyword>
<keyword evidence="1" id="KW-0732">Signal</keyword>